<dbReference type="GO" id="GO:0034975">
    <property type="term" value="P:protein folding in endoplasmic reticulum"/>
    <property type="evidence" value="ECO:0007669"/>
    <property type="project" value="InterPro"/>
</dbReference>
<gene>
    <name evidence="17" type="ORF">F5878DRAFT_676422</name>
</gene>
<keyword evidence="6" id="KW-0285">Flavoprotein</keyword>
<keyword evidence="11" id="KW-0560">Oxidoreductase</keyword>
<dbReference type="PANTHER" id="PTHR12613">
    <property type="entry name" value="ERO1-RELATED"/>
    <property type="match status" value="1"/>
</dbReference>
<evidence type="ECO:0000256" key="14">
    <source>
        <dbReference type="ARBA" id="ARBA00023180"/>
    </source>
</evidence>
<evidence type="ECO:0000256" key="2">
    <source>
        <dbReference type="ARBA" id="ARBA00004367"/>
    </source>
</evidence>
<evidence type="ECO:0000256" key="11">
    <source>
        <dbReference type="ARBA" id="ARBA00023002"/>
    </source>
</evidence>
<keyword evidence="15" id="KW-0676">Redox-active center</keyword>
<keyword evidence="9" id="KW-0274">FAD</keyword>
<evidence type="ECO:0000256" key="9">
    <source>
        <dbReference type="ARBA" id="ARBA00022827"/>
    </source>
</evidence>
<evidence type="ECO:0000256" key="4">
    <source>
        <dbReference type="ARBA" id="ARBA00011802"/>
    </source>
</evidence>
<evidence type="ECO:0000256" key="6">
    <source>
        <dbReference type="ARBA" id="ARBA00022630"/>
    </source>
</evidence>
<comment type="caution">
    <text evidence="17">The sequence shown here is derived from an EMBL/GenBank/DDBJ whole genome shotgun (WGS) entry which is preliminary data.</text>
</comment>
<evidence type="ECO:0000256" key="5">
    <source>
        <dbReference type="ARBA" id="ARBA00022448"/>
    </source>
</evidence>
<sequence>MPPSYCVWWSSSQLQSISSLYSSNPALEQAEECLEEKVYNKVTSGLHASISTQCLGYLIRATGEWGSDLQCYIIRVASRSERPEYFCFDAVLLLPAVSRMTPCLTQYVYVQGLSQEEIGEAERNLGKVVDCCLSLREDFKASFRNVFRIMDCIECDQCRLWGKVQTADLATAMKILFDLDDNVFNFALNSSSETDIQRSELAALSNPPNRFSESIQAATRFMSLAQPPAHADPEERIDPDNVRGGFGDDFSATDGQSVYATRLRDKGVRLLEALEQWWLEASD</sequence>
<dbReference type="InterPro" id="IPR037192">
    <property type="entry name" value="ERO1-like_sf"/>
</dbReference>
<keyword evidence="8" id="KW-0256">Endoplasmic reticulum</keyword>
<dbReference type="SUPFAM" id="SSF110019">
    <property type="entry name" value="ERO1-like"/>
    <property type="match status" value="1"/>
</dbReference>
<feature type="compositionally biased region" description="Basic and acidic residues" evidence="16">
    <location>
        <begin position="231"/>
        <end position="241"/>
    </location>
</feature>
<dbReference type="Pfam" id="PF04137">
    <property type="entry name" value="ERO1"/>
    <property type="match status" value="2"/>
</dbReference>
<keyword evidence="18" id="KW-1185">Reference proteome</keyword>
<evidence type="ECO:0000256" key="8">
    <source>
        <dbReference type="ARBA" id="ARBA00022824"/>
    </source>
</evidence>
<keyword evidence="10" id="KW-0249">Electron transport</keyword>
<keyword evidence="7" id="KW-0732">Signal</keyword>
<keyword evidence="14" id="KW-0325">Glycoprotein</keyword>
<keyword evidence="5" id="KW-0813">Transport</keyword>
<evidence type="ECO:0000256" key="12">
    <source>
        <dbReference type="ARBA" id="ARBA00023136"/>
    </source>
</evidence>
<reference evidence="17" key="1">
    <citation type="submission" date="2022-08" db="EMBL/GenBank/DDBJ databases">
        <authorList>
            <consortium name="DOE Joint Genome Institute"/>
            <person name="Min B."/>
            <person name="Riley R."/>
            <person name="Sierra-Patev S."/>
            <person name="Naranjo-Ortiz M."/>
            <person name="Looney B."/>
            <person name="Konkel Z."/>
            <person name="Slot J.C."/>
            <person name="Sakamoto Y."/>
            <person name="Steenwyk J.L."/>
            <person name="Rokas A."/>
            <person name="Carro J."/>
            <person name="Camarero S."/>
            <person name="Ferreira P."/>
            <person name="Molpeceres G."/>
            <person name="Ruiz-Duenas F.J."/>
            <person name="Serrano A."/>
            <person name="Henrissat B."/>
            <person name="Drula E."/>
            <person name="Hughes K.W."/>
            <person name="Mata J.L."/>
            <person name="Ishikawa N.K."/>
            <person name="Vargas-Isla R."/>
            <person name="Ushijima S."/>
            <person name="Smith C.A."/>
            <person name="Ahrendt S."/>
            <person name="Andreopoulos W."/>
            <person name="He G."/>
            <person name="Labutti K."/>
            <person name="Lipzen A."/>
            <person name="Ng V."/>
            <person name="Sandor L."/>
            <person name="Barry K."/>
            <person name="Martinez A.T."/>
            <person name="Xiao Y."/>
            <person name="Gibbons J.G."/>
            <person name="Terashima K."/>
            <person name="Hibbett D.S."/>
            <person name="Grigoriev I.V."/>
        </authorList>
    </citation>
    <scope>NUCLEOTIDE SEQUENCE</scope>
    <source>
        <strain evidence="17">TFB9207</strain>
    </source>
</reference>
<evidence type="ECO:0000256" key="1">
    <source>
        <dbReference type="ARBA" id="ARBA00001974"/>
    </source>
</evidence>
<keyword evidence="12" id="KW-0472">Membrane</keyword>
<name>A0AA38PC47_9AGAR</name>
<evidence type="ECO:0000256" key="3">
    <source>
        <dbReference type="ARBA" id="ARBA00008277"/>
    </source>
</evidence>
<dbReference type="PANTHER" id="PTHR12613:SF0">
    <property type="entry name" value="ERO1-LIKE PROTEIN"/>
    <property type="match status" value="1"/>
</dbReference>
<evidence type="ECO:0000256" key="16">
    <source>
        <dbReference type="SAM" id="MobiDB-lite"/>
    </source>
</evidence>
<dbReference type="GO" id="GO:0005789">
    <property type="term" value="C:endoplasmic reticulum membrane"/>
    <property type="evidence" value="ECO:0007669"/>
    <property type="project" value="UniProtKB-SubCell"/>
</dbReference>
<dbReference type="InterPro" id="IPR007266">
    <property type="entry name" value="Ero1"/>
</dbReference>
<evidence type="ECO:0000256" key="10">
    <source>
        <dbReference type="ARBA" id="ARBA00022982"/>
    </source>
</evidence>
<evidence type="ECO:0000256" key="7">
    <source>
        <dbReference type="ARBA" id="ARBA00022729"/>
    </source>
</evidence>
<comment type="subunit">
    <text evidence="4">May function both as a monomer and a homodimer.</text>
</comment>
<dbReference type="AlphaFoldDB" id="A0AA38PC47"/>
<proteinExistence type="inferred from homology"/>
<evidence type="ECO:0000256" key="13">
    <source>
        <dbReference type="ARBA" id="ARBA00023157"/>
    </source>
</evidence>
<dbReference type="GO" id="GO:0015035">
    <property type="term" value="F:protein-disulfide reductase activity"/>
    <property type="evidence" value="ECO:0007669"/>
    <property type="project" value="InterPro"/>
</dbReference>
<dbReference type="EMBL" id="MU806101">
    <property type="protein sequence ID" value="KAJ3839965.1"/>
    <property type="molecule type" value="Genomic_DNA"/>
</dbReference>
<accession>A0AA38PC47</accession>
<organism evidence="17 18">
    <name type="scientific">Lentinula raphanica</name>
    <dbReference type="NCBI Taxonomy" id="153919"/>
    <lineage>
        <taxon>Eukaryota</taxon>
        <taxon>Fungi</taxon>
        <taxon>Dikarya</taxon>
        <taxon>Basidiomycota</taxon>
        <taxon>Agaricomycotina</taxon>
        <taxon>Agaricomycetes</taxon>
        <taxon>Agaricomycetidae</taxon>
        <taxon>Agaricales</taxon>
        <taxon>Marasmiineae</taxon>
        <taxon>Omphalotaceae</taxon>
        <taxon>Lentinula</taxon>
    </lineage>
</organism>
<dbReference type="GO" id="GO:0016972">
    <property type="term" value="F:thiol oxidase activity"/>
    <property type="evidence" value="ECO:0007669"/>
    <property type="project" value="InterPro"/>
</dbReference>
<comment type="subcellular location">
    <subcellularLocation>
        <location evidence="2">Endoplasmic reticulum membrane</location>
        <topology evidence="2">Peripheral membrane protein</topology>
        <orientation evidence="2">Lumenal side</orientation>
    </subcellularLocation>
</comment>
<comment type="similarity">
    <text evidence="3">Belongs to the EROs family.</text>
</comment>
<evidence type="ECO:0000256" key="15">
    <source>
        <dbReference type="ARBA" id="ARBA00023284"/>
    </source>
</evidence>
<dbReference type="GO" id="GO:0071949">
    <property type="term" value="F:FAD binding"/>
    <property type="evidence" value="ECO:0007669"/>
    <property type="project" value="InterPro"/>
</dbReference>
<evidence type="ECO:0000313" key="17">
    <source>
        <dbReference type="EMBL" id="KAJ3839965.1"/>
    </source>
</evidence>
<keyword evidence="13" id="KW-1015">Disulfide bond</keyword>
<feature type="region of interest" description="Disordered" evidence="16">
    <location>
        <begin position="225"/>
        <end position="249"/>
    </location>
</feature>
<evidence type="ECO:0000313" key="18">
    <source>
        <dbReference type="Proteomes" id="UP001163846"/>
    </source>
</evidence>
<comment type="cofactor">
    <cofactor evidence="1">
        <name>FAD</name>
        <dbReference type="ChEBI" id="CHEBI:57692"/>
    </cofactor>
</comment>
<protein>
    <submittedName>
        <fullName evidence="17">Uncharacterized protein</fullName>
    </submittedName>
</protein>
<dbReference type="Proteomes" id="UP001163846">
    <property type="component" value="Unassembled WGS sequence"/>
</dbReference>